<reference evidence="1" key="1">
    <citation type="submission" date="2021-03" db="EMBL/GenBank/DDBJ databases">
        <title>Molecular epidemiology and mechanisms of colistin and carbapenem resistance in Enterobacteriaceae from clinical isolates, the environment and porcine samples in Pretoria, South Africa.</title>
        <authorList>
            <person name="Bogoshi D."/>
            <person name="Mbelle N.M."/>
            <person name="Naidoo V."/>
            <person name="Osei Sekyere J."/>
        </authorList>
    </citation>
    <scope>NUCLEOTIDE SEQUENCE</scope>
    <source>
        <strain evidence="1">C080</strain>
    </source>
</reference>
<comment type="caution">
    <text evidence="1">The sequence shown here is derived from an EMBL/GenBank/DDBJ whole genome shotgun (WGS) entry which is preliminary data.</text>
</comment>
<gene>
    <name evidence="1" type="ORF">J4732_18755</name>
</gene>
<dbReference type="EMBL" id="JAGETR010000145">
    <property type="protein sequence ID" value="MBO2007218.1"/>
    <property type="molecule type" value="Genomic_DNA"/>
</dbReference>
<protein>
    <submittedName>
        <fullName evidence="1">Uncharacterized protein</fullName>
    </submittedName>
</protein>
<name>A0A939NKL1_SERMA</name>
<sequence length="81" mass="8629">MTYAVGVQVCGVGGAFGPDVDIAAGLRGCRRRWLTARERDVSPGMSVRLPPALALPEALPFAADVRHPLSAASMRYRCGYP</sequence>
<accession>A0A939NKL1</accession>
<evidence type="ECO:0000313" key="1">
    <source>
        <dbReference type="EMBL" id="MBO2007218.1"/>
    </source>
</evidence>
<organism evidence="1">
    <name type="scientific">Serratia marcescens</name>
    <dbReference type="NCBI Taxonomy" id="615"/>
    <lineage>
        <taxon>Bacteria</taxon>
        <taxon>Pseudomonadati</taxon>
        <taxon>Pseudomonadota</taxon>
        <taxon>Gammaproteobacteria</taxon>
        <taxon>Enterobacterales</taxon>
        <taxon>Yersiniaceae</taxon>
        <taxon>Serratia</taxon>
    </lineage>
</organism>
<dbReference type="AlphaFoldDB" id="A0A939NKL1"/>
<proteinExistence type="predicted"/>